<accession>A0A3S8Z7X4</accession>
<evidence type="ECO:0000313" key="3">
    <source>
        <dbReference type="Proteomes" id="UP000270021"/>
    </source>
</evidence>
<reference evidence="2 3" key="1">
    <citation type="submission" date="2018-12" db="EMBL/GenBank/DDBJ databases">
        <title>Complete genome sequence of Flaviflexus salsibiostraticola KCTC 33148.</title>
        <authorList>
            <person name="Bae J.-W."/>
        </authorList>
    </citation>
    <scope>NUCLEOTIDE SEQUENCE [LARGE SCALE GENOMIC DNA]</scope>
    <source>
        <strain evidence="2 3">KCTC 33148</strain>
    </source>
</reference>
<keyword evidence="1" id="KW-1133">Transmembrane helix</keyword>
<feature type="transmembrane region" description="Helical" evidence="1">
    <location>
        <begin position="54"/>
        <end position="77"/>
    </location>
</feature>
<dbReference type="InterPro" id="IPR021414">
    <property type="entry name" value="DUF3054"/>
</dbReference>
<keyword evidence="1" id="KW-0472">Membrane</keyword>
<dbReference type="EMBL" id="CP034438">
    <property type="protein sequence ID" value="AZN29617.1"/>
    <property type="molecule type" value="Genomic_DNA"/>
</dbReference>
<name>A0A3S8Z7X4_9ACTO</name>
<evidence type="ECO:0000256" key="1">
    <source>
        <dbReference type="SAM" id="Phobius"/>
    </source>
</evidence>
<sequence>MRAFLADLALTAAFVAVGLASHDGALADYPLTALPFIIALVAAWAIPRVWREPASLASGAIVWSVTTAGGLGLRALMGDGLSGAFPIVTALVLATLLLGWRIAARVVERHSTGDPHSHQGR</sequence>
<keyword evidence="3" id="KW-1185">Reference proteome</keyword>
<dbReference type="RefSeq" id="WP_126039647.1">
    <property type="nucleotide sequence ID" value="NZ_CP034438.1"/>
</dbReference>
<proteinExistence type="predicted"/>
<feature type="transmembrane region" description="Helical" evidence="1">
    <location>
        <begin position="30"/>
        <end position="47"/>
    </location>
</feature>
<gene>
    <name evidence="2" type="ORF">EJO69_04310</name>
</gene>
<dbReference type="KEGG" id="fsl:EJO69_04310"/>
<dbReference type="AlphaFoldDB" id="A0A3S8Z7X4"/>
<evidence type="ECO:0000313" key="2">
    <source>
        <dbReference type="EMBL" id="AZN29617.1"/>
    </source>
</evidence>
<organism evidence="2 3">
    <name type="scientific">Flaviflexus salsibiostraticola</name>
    <dbReference type="NCBI Taxonomy" id="1282737"/>
    <lineage>
        <taxon>Bacteria</taxon>
        <taxon>Bacillati</taxon>
        <taxon>Actinomycetota</taxon>
        <taxon>Actinomycetes</taxon>
        <taxon>Actinomycetales</taxon>
        <taxon>Actinomycetaceae</taxon>
        <taxon>Flaviflexus</taxon>
    </lineage>
</organism>
<dbReference type="Pfam" id="PF11255">
    <property type="entry name" value="DUF3054"/>
    <property type="match status" value="1"/>
</dbReference>
<keyword evidence="1" id="KW-0812">Transmembrane</keyword>
<feature type="transmembrane region" description="Helical" evidence="1">
    <location>
        <begin position="83"/>
        <end position="103"/>
    </location>
</feature>
<protein>
    <submittedName>
        <fullName evidence="2">DUF3054 domain-containing protein</fullName>
    </submittedName>
</protein>
<dbReference type="OrthoDB" id="3698172at2"/>
<dbReference type="Proteomes" id="UP000270021">
    <property type="component" value="Chromosome"/>
</dbReference>